<evidence type="ECO:0000256" key="2">
    <source>
        <dbReference type="ARBA" id="ARBA00006746"/>
    </source>
</evidence>
<evidence type="ECO:0000313" key="18">
    <source>
        <dbReference type="Proteomes" id="UP001500359"/>
    </source>
</evidence>
<dbReference type="PROSITE" id="PS00759">
    <property type="entry name" value="ARGE_DAPE_CPG2_2"/>
    <property type="match status" value="1"/>
</dbReference>
<organism evidence="17 18">
    <name type="scientific">Aliiglaciecola litoralis</name>
    <dbReference type="NCBI Taxonomy" id="582857"/>
    <lineage>
        <taxon>Bacteria</taxon>
        <taxon>Pseudomonadati</taxon>
        <taxon>Pseudomonadota</taxon>
        <taxon>Gammaproteobacteria</taxon>
        <taxon>Alteromonadales</taxon>
        <taxon>Alteromonadaceae</taxon>
        <taxon>Aliiglaciecola</taxon>
    </lineage>
</organism>
<evidence type="ECO:0000256" key="10">
    <source>
        <dbReference type="ARBA" id="ARBA00022915"/>
    </source>
</evidence>
<evidence type="ECO:0000256" key="8">
    <source>
        <dbReference type="ARBA" id="ARBA00022801"/>
    </source>
</evidence>
<evidence type="ECO:0000256" key="3">
    <source>
        <dbReference type="ARBA" id="ARBA00011738"/>
    </source>
</evidence>
<dbReference type="Proteomes" id="UP001500359">
    <property type="component" value="Unassembled WGS sequence"/>
</dbReference>
<feature type="binding site" evidence="15">
    <location>
        <position position="133"/>
    </location>
    <ligand>
        <name>Zn(2+)</name>
        <dbReference type="ChEBI" id="CHEBI:29105"/>
        <label>2</label>
    </ligand>
</feature>
<dbReference type="InterPro" id="IPR002933">
    <property type="entry name" value="Peptidase_M20"/>
</dbReference>
<feature type="binding site" evidence="15">
    <location>
        <position position="347"/>
    </location>
    <ligand>
        <name>Zn(2+)</name>
        <dbReference type="ChEBI" id="CHEBI:29105"/>
        <label>2</label>
    </ligand>
</feature>
<evidence type="ECO:0000256" key="14">
    <source>
        <dbReference type="ARBA" id="ARBA00051301"/>
    </source>
</evidence>
<reference evidence="17 18" key="1">
    <citation type="journal article" date="2019" name="Int. J. Syst. Evol. Microbiol.">
        <title>The Global Catalogue of Microorganisms (GCM) 10K type strain sequencing project: providing services to taxonomists for standard genome sequencing and annotation.</title>
        <authorList>
            <consortium name="The Broad Institute Genomics Platform"/>
            <consortium name="The Broad Institute Genome Sequencing Center for Infectious Disease"/>
            <person name="Wu L."/>
            <person name="Ma J."/>
        </authorList>
    </citation>
    <scope>NUCLEOTIDE SEQUENCE [LARGE SCALE GENOMIC DNA]</scope>
    <source>
        <strain evidence="17 18">JCM 15896</strain>
    </source>
</reference>
<comment type="pathway">
    <text evidence="1 15">Amino-acid biosynthesis; L-lysine biosynthesis via DAP pathway; LL-2,6-diaminopimelate from (S)-tetrahydrodipicolinate (succinylase route): step 3/3.</text>
</comment>
<dbReference type="Pfam" id="PF07687">
    <property type="entry name" value="M20_dimer"/>
    <property type="match status" value="1"/>
</dbReference>
<keyword evidence="6 15" id="KW-0028">Amino-acid biosynthesis</keyword>
<dbReference type="RefSeq" id="WP_343861944.1">
    <property type="nucleotide sequence ID" value="NZ_BAAAFD010000011.1"/>
</dbReference>
<keyword evidence="18" id="KW-1185">Reference proteome</keyword>
<evidence type="ECO:0000256" key="12">
    <source>
        <dbReference type="ARBA" id="ARBA00023285"/>
    </source>
</evidence>
<feature type="binding site" evidence="15">
    <location>
        <position position="98"/>
    </location>
    <ligand>
        <name>Zn(2+)</name>
        <dbReference type="ChEBI" id="CHEBI:29105"/>
        <label>1</label>
    </ligand>
</feature>
<name>A0ABN1LRG6_9ALTE</name>
<dbReference type="EMBL" id="BAAAFD010000011">
    <property type="protein sequence ID" value="GAA0859418.1"/>
    <property type="molecule type" value="Genomic_DNA"/>
</dbReference>
<evidence type="ECO:0000256" key="15">
    <source>
        <dbReference type="HAMAP-Rule" id="MF_01690"/>
    </source>
</evidence>
<dbReference type="InterPro" id="IPR001261">
    <property type="entry name" value="ArgE/DapE_CS"/>
</dbReference>
<dbReference type="CDD" id="cd03891">
    <property type="entry name" value="M20_DapE_proteobac"/>
    <property type="match status" value="1"/>
</dbReference>
<feature type="binding site" evidence="15">
    <location>
        <position position="161"/>
    </location>
    <ligand>
        <name>Zn(2+)</name>
        <dbReference type="ChEBI" id="CHEBI:29105"/>
        <label>1</label>
    </ligand>
</feature>
<dbReference type="InterPro" id="IPR036264">
    <property type="entry name" value="Bact_exopeptidase_dim_dom"/>
</dbReference>
<keyword evidence="7 15" id="KW-0479">Metal-binding</keyword>
<evidence type="ECO:0000256" key="1">
    <source>
        <dbReference type="ARBA" id="ARBA00005130"/>
    </source>
</evidence>
<keyword evidence="11 15" id="KW-0457">Lysine biosynthesis</keyword>
<feature type="binding site" evidence="15">
    <location>
        <position position="98"/>
    </location>
    <ligand>
        <name>Zn(2+)</name>
        <dbReference type="ChEBI" id="CHEBI:29105"/>
        <label>2</label>
    </ligand>
</feature>
<dbReference type="InterPro" id="IPR011650">
    <property type="entry name" value="Peptidase_M20_dimer"/>
</dbReference>
<comment type="catalytic activity">
    <reaction evidence="14 15">
        <text>N-succinyl-(2S,6S)-2,6-diaminopimelate + H2O = (2S,6S)-2,6-diaminopimelate + succinate</text>
        <dbReference type="Rhea" id="RHEA:22608"/>
        <dbReference type="ChEBI" id="CHEBI:15377"/>
        <dbReference type="ChEBI" id="CHEBI:30031"/>
        <dbReference type="ChEBI" id="CHEBI:57609"/>
        <dbReference type="ChEBI" id="CHEBI:58087"/>
        <dbReference type="EC" id="3.5.1.18"/>
    </reaction>
</comment>
<sequence length="375" mass="40793">MNTKDLTVALINRKSVTPEDAGCQQLMADLLEPHGFDIESMVFNDTTNMWARKGNQSPLFCFAGHTDVVPSGPESHWQTPPFEATEIDGYLHGRGAADMKGSLAAMLVATKRFVAKHPDHQGSIAFLITSDEEGPFINGTTKVIDTLEARNEKIDWCLVGEPSSTERVGDVVKNGRRGSLTGDLIVKGVQGHVAYPHLAKNPVHLAAPALAELATTHWDNGNASFPPTSFQISNINAGTGAGNVIPGELHVCFNFRFSTQVTDKQLIERVYQIFNRHGLDFEIKWTFNGQPFLTDSGKLVEATQAAIQSVTGTDTLLSTAGGTSDGRFIAPTGAQVIELGPVNATIHKVNERVKIEDLNILTDIYYDILCRLLLK</sequence>
<dbReference type="InterPro" id="IPR005941">
    <property type="entry name" value="DapE_proteobac"/>
</dbReference>
<keyword evidence="12 15" id="KW-0170">Cobalt</keyword>
<dbReference type="EC" id="3.5.1.18" evidence="4 15"/>
<keyword evidence="10 15" id="KW-0220">Diaminopimelate biosynthesis</keyword>
<gene>
    <name evidence="15 17" type="primary">dapE</name>
    <name evidence="17" type="ORF">GCM10009114_32810</name>
</gene>
<feature type="binding site" evidence="15">
    <location>
        <position position="65"/>
    </location>
    <ligand>
        <name>Zn(2+)</name>
        <dbReference type="ChEBI" id="CHEBI:29105"/>
        <label>1</label>
    </ligand>
</feature>
<dbReference type="Pfam" id="PF01546">
    <property type="entry name" value="Peptidase_M20"/>
    <property type="match status" value="1"/>
</dbReference>
<comment type="cofactor">
    <cofactor evidence="15">
        <name>Zn(2+)</name>
        <dbReference type="ChEBI" id="CHEBI:29105"/>
    </cofactor>
    <cofactor evidence="15">
        <name>Co(2+)</name>
        <dbReference type="ChEBI" id="CHEBI:48828"/>
    </cofactor>
    <text evidence="15">Binds 2 Zn(2+) or Co(2+) ions per subunit.</text>
</comment>
<evidence type="ECO:0000313" key="17">
    <source>
        <dbReference type="EMBL" id="GAA0859418.1"/>
    </source>
</evidence>
<evidence type="ECO:0000256" key="13">
    <source>
        <dbReference type="ARBA" id="ARBA00031891"/>
    </source>
</evidence>
<dbReference type="SUPFAM" id="SSF55031">
    <property type="entry name" value="Bacterial exopeptidase dimerisation domain"/>
    <property type="match status" value="1"/>
</dbReference>
<evidence type="ECO:0000259" key="16">
    <source>
        <dbReference type="Pfam" id="PF07687"/>
    </source>
</evidence>
<comment type="caution">
    <text evidence="17">The sequence shown here is derived from an EMBL/GenBank/DDBJ whole genome shotgun (WGS) entry which is preliminary data.</text>
</comment>
<comment type="function">
    <text evidence="15">Catalyzes the hydrolysis of N-succinyl-L,L-diaminopimelic acid (SDAP), forming succinate and LL-2,6-diaminopimelate (DAP), an intermediate involved in the bacterial biosynthesis of lysine and meso-diaminopimelic acid, an essential component of bacterial cell walls.</text>
</comment>
<accession>A0ABN1LRG6</accession>
<feature type="active site" evidence="15">
    <location>
        <position position="67"/>
    </location>
</feature>
<dbReference type="SUPFAM" id="SSF53187">
    <property type="entry name" value="Zn-dependent exopeptidases"/>
    <property type="match status" value="1"/>
</dbReference>
<evidence type="ECO:0000256" key="7">
    <source>
        <dbReference type="ARBA" id="ARBA00022723"/>
    </source>
</evidence>
<evidence type="ECO:0000256" key="9">
    <source>
        <dbReference type="ARBA" id="ARBA00022833"/>
    </source>
</evidence>
<dbReference type="Gene3D" id="3.40.630.10">
    <property type="entry name" value="Zn peptidases"/>
    <property type="match status" value="2"/>
</dbReference>
<dbReference type="InterPro" id="IPR050072">
    <property type="entry name" value="Peptidase_M20A"/>
</dbReference>
<comment type="subunit">
    <text evidence="3 15">Homodimer.</text>
</comment>
<dbReference type="HAMAP" id="MF_01690">
    <property type="entry name" value="DapE"/>
    <property type="match status" value="1"/>
</dbReference>
<evidence type="ECO:0000256" key="5">
    <source>
        <dbReference type="ARBA" id="ARBA00022391"/>
    </source>
</evidence>
<evidence type="ECO:0000256" key="11">
    <source>
        <dbReference type="ARBA" id="ARBA00023154"/>
    </source>
</evidence>
<keyword evidence="9 15" id="KW-0862">Zinc</keyword>
<dbReference type="NCBIfam" id="NF009557">
    <property type="entry name" value="PRK13009.1"/>
    <property type="match status" value="1"/>
</dbReference>
<keyword evidence="8 15" id="KW-0378">Hydrolase</keyword>
<protein>
    <recommendedName>
        <fullName evidence="5 15">Succinyl-diaminopimelate desuccinylase</fullName>
        <shortName evidence="15">SDAP desuccinylase</shortName>
        <ecNumber evidence="4 15">3.5.1.18</ecNumber>
    </recommendedName>
    <alternativeName>
        <fullName evidence="13 15">N-succinyl-LL-2,6-diaminoheptanedioate amidohydrolase</fullName>
    </alternativeName>
</protein>
<dbReference type="PANTHER" id="PTHR43808:SF31">
    <property type="entry name" value="N-ACETYL-L-CITRULLINE DEACETYLASE"/>
    <property type="match status" value="1"/>
</dbReference>
<feature type="active site" description="Proton acceptor" evidence="15">
    <location>
        <position position="132"/>
    </location>
</feature>
<feature type="domain" description="Peptidase M20 dimerisation" evidence="16">
    <location>
        <begin position="174"/>
        <end position="279"/>
    </location>
</feature>
<proteinExistence type="inferred from homology"/>
<comment type="similarity">
    <text evidence="2 15">Belongs to the peptidase M20A family. DapE subfamily.</text>
</comment>
<dbReference type="PANTHER" id="PTHR43808">
    <property type="entry name" value="ACETYLORNITHINE DEACETYLASE"/>
    <property type="match status" value="1"/>
</dbReference>
<evidence type="ECO:0000256" key="4">
    <source>
        <dbReference type="ARBA" id="ARBA00011921"/>
    </source>
</evidence>
<dbReference type="NCBIfam" id="TIGR01246">
    <property type="entry name" value="dapE_proteo"/>
    <property type="match status" value="1"/>
</dbReference>
<evidence type="ECO:0000256" key="6">
    <source>
        <dbReference type="ARBA" id="ARBA00022605"/>
    </source>
</evidence>